<protein>
    <submittedName>
        <fullName evidence="2">Putative regulatory protein, LysR</fullName>
    </submittedName>
</protein>
<dbReference type="KEGG" id="mpt:Mpe_A0942"/>
<dbReference type="Proteomes" id="UP000000366">
    <property type="component" value="Chromosome"/>
</dbReference>
<feature type="chain" id="PRO_5002646229" evidence="1">
    <location>
        <begin position="30"/>
        <end position="528"/>
    </location>
</feature>
<organism evidence="2 3">
    <name type="scientific">Methylibium petroleiphilum (strain ATCC BAA-1232 / LMG 22953 / PM1)</name>
    <dbReference type="NCBI Taxonomy" id="420662"/>
    <lineage>
        <taxon>Bacteria</taxon>
        <taxon>Pseudomonadati</taxon>
        <taxon>Pseudomonadota</taxon>
        <taxon>Betaproteobacteria</taxon>
        <taxon>Burkholderiales</taxon>
        <taxon>Sphaerotilaceae</taxon>
        <taxon>Methylibium</taxon>
    </lineage>
</organism>
<sequence>MKRNKRFKQIPGIALAAALGGMATSTVHAATEEAKSNAGDGDYAFALSGYARGWVSMNLQNQPELEQQGKKSRGKLSMVRGSVLLDADAKTGPIKWKAITRLDREYKTNYLEDLEDLRATNGTTGGESIIKNYNNFDVREFWAETNLGDRTTVKFGKQQLVWGESDFFHAMDLVHGYDLSWRLFFEGENEEWRKPLILLSTKIRIPEADGMLAAYIRPGWDRCQDIGNTYDIGGGRWFFQPYRGFDLHEVTNKNCSHPSGDFRDATGGVRWAGEAFGMNYSFAYLKTFSADPVANSGSPGKSYEGVAATGGVFDLIHPKIDVFGATVSGYSDTLDAVLSAEVAYTKDQPFNVGSGAFNPGNYASGIGNPGIGLNGVKLKDTLTTMLRIDKNLKFEGLLGTSRPSFSSIQLFNTQILNYEDSDDLVRLFAYGSKIKEHSTILTAFTVLNYKNDEINPGFAIGFDLSNGGGFAIPSVAMTLSDKWVAKLEADLFWDGGKSNKTQFSGEGSQLFGYFSKASQLVFRLTRQF</sequence>
<accession>A2SEB5</accession>
<dbReference type="EMBL" id="CP000555">
    <property type="protein sequence ID" value="ABM93904.1"/>
    <property type="molecule type" value="Genomic_DNA"/>
</dbReference>
<dbReference type="AlphaFoldDB" id="A2SEB5"/>
<gene>
    <name evidence="2" type="ordered locus">Mpe_A0942</name>
</gene>
<dbReference type="Pfam" id="PF06980">
    <property type="entry name" value="DUF1302"/>
    <property type="match status" value="1"/>
</dbReference>
<dbReference type="RefSeq" id="WP_011828542.1">
    <property type="nucleotide sequence ID" value="NC_008825.1"/>
</dbReference>
<evidence type="ECO:0000313" key="2">
    <source>
        <dbReference type="EMBL" id="ABM93904.1"/>
    </source>
</evidence>
<feature type="signal peptide" evidence="1">
    <location>
        <begin position="1"/>
        <end position="29"/>
    </location>
</feature>
<evidence type="ECO:0000256" key="1">
    <source>
        <dbReference type="SAM" id="SignalP"/>
    </source>
</evidence>
<evidence type="ECO:0000313" key="3">
    <source>
        <dbReference type="Proteomes" id="UP000000366"/>
    </source>
</evidence>
<dbReference type="HOGENOM" id="CLU_038451_0_0_4"/>
<name>A2SEB5_METPP</name>
<dbReference type="InterPro" id="IPR010727">
    <property type="entry name" value="DUF1302"/>
</dbReference>
<proteinExistence type="predicted"/>
<keyword evidence="3" id="KW-1185">Reference proteome</keyword>
<dbReference type="STRING" id="420662.Mpe_A0942"/>
<keyword evidence="1" id="KW-0732">Signal</keyword>
<dbReference type="eggNOG" id="ENOG502ZA3W">
    <property type="taxonomic scope" value="Bacteria"/>
</dbReference>
<reference evidence="2 3" key="1">
    <citation type="journal article" date="2007" name="J. Bacteriol.">
        <title>Whole-genome analysis of the methyl tert-butyl ether-degrading beta-proteobacterium Methylibium petroleiphilum PM1.</title>
        <authorList>
            <person name="Kane S.R."/>
            <person name="Chakicherla A.Y."/>
            <person name="Chain P.S.G."/>
            <person name="Schmidt R."/>
            <person name="Shin M.W."/>
            <person name="Legler T.C."/>
            <person name="Scow K.M."/>
            <person name="Larimer F.W."/>
            <person name="Lucas S.M."/>
            <person name="Richardson P.M."/>
            <person name="Hristova K.R."/>
        </authorList>
    </citation>
    <scope>NUCLEOTIDE SEQUENCE [LARGE SCALE GENOMIC DNA]</scope>
    <source>
        <strain evidence="3">ATCC BAA-1232 / LMG 22953 / PM1</strain>
    </source>
</reference>